<dbReference type="EMBL" id="QTSX02000004">
    <property type="protein sequence ID" value="KAJ9090483.1"/>
    <property type="molecule type" value="Genomic_DNA"/>
</dbReference>
<dbReference type="Proteomes" id="UP001165960">
    <property type="component" value="Unassembled WGS sequence"/>
</dbReference>
<organism evidence="1 2">
    <name type="scientific">Entomophthora muscae</name>
    <dbReference type="NCBI Taxonomy" id="34485"/>
    <lineage>
        <taxon>Eukaryota</taxon>
        <taxon>Fungi</taxon>
        <taxon>Fungi incertae sedis</taxon>
        <taxon>Zoopagomycota</taxon>
        <taxon>Entomophthoromycotina</taxon>
        <taxon>Entomophthoromycetes</taxon>
        <taxon>Entomophthorales</taxon>
        <taxon>Entomophthoraceae</taxon>
        <taxon>Entomophthora</taxon>
    </lineage>
</organism>
<protein>
    <submittedName>
        <fullName evidence="1">Uncharacterized protein</fullName>
    </submittedName>
</protein>
<accession>A0ACC2UUG7</accession>
<proteinExistence type="predicted"/>
<evidence type="ECO:0000313" key="1">
    <source>
        <dbReference type="EMBL" id="KAJ9090483.1"/>
    </source>
</evidence>
<comment type="caution">
    <text evidence="1">The sequence shown here is derived from an EMBL/GenBank/DDBJ whole genome shotgun (WGS) entry which is preliminary data.</text>
</comment>
<gene>
    <name evidence="1" type="ORF">DSO57_1001941</name>
</gene>
<name>A0ACC2UUG7_9FUNG</name>
<sequence length="92" mass="10153">MTTPSSQSLATIQDTFWGLVYRNPTVVLLLLSLTRFVGEEHRWGQHVLAVCPLHGWGSLFATWGGALGAKLAFTDQSKWETGAIRVNNVLKV</sequence>
<keyword evidence="2" id="KW-1185">Reference proteome</keyword>
<reference evidence="1" key="1">
    <citation type="submission" date="2022-04" db="EMBL/GenBank/DDBJ databases">
        <title>Genome of the entomopathogenic fungus Entomophthora muscae.</title>
        <authorList>
            <person name="Elya C."/>
            <person name="Lovett B.R."/>
            <person name="Lee E."/>
            <person name="Macias A.M."/>
            <person name="Hajek A.E."/>
            <person name="De Bivort B.L."/>
            <person name="Kasson M.T."/>
            <person name="De Fine Licht H.H."/>
            <person name="Stajich J.E."/>
        </authorList>
    </citation>
    <scope>NUCLEOTIDE SEQUENCE</scope>
    <source>
        <strain evidence="1">Berkeley</strain>
    </source>
</reference>
<evidence type="ECO:0000313" key="2">
    <source>
        <dbReference type="Proteomes" id="UP001165960"/>
    </source>
</evidence>